<feature type="compositionally biased region" description="Polar residues" evidence="5">
    <location>
        <begin position="16"/>
        <end position="40"/>
    </location>
</feature>
<dbReference type="GO" id="GO:0006511">
    <property type="term" value="P:ubiquitin-dependent protein catabolic process"/>
    <property type="evidence" value="ECO:0007669"/>
    <property type="project" value="InterPro"/>
</dbReference>
<dbReference type="Gene3D" id="1.20.1310.10">
    <property type="entry name" value="Cullin Repeats"/>
    <property type="match status" value="5"/>
</dbReference>
<keyword evidence="2" id="KW-0833">Ubl conjugation pathway</keyword>
<evidence type="ECO:0000313" key="8">
    <source>
        <dbReference type="WBParaSite" id="PSAMB.scaffold1295size33298.g12169.t1"/>
    </source>
</evidence>
<dbReference type="Pfam" id="PF00888">
    <property type="entry name" value="Cullin"/>
    <property type="match status" value="2"/>
</dbReference>
<dbReference type="InterPro" id="IPR045093">
    <property type="entry name" value="Cullin"/>
</dbReference>
<dbReference type="PROSITE" id="PS50069">
    <property type="entry name" value="CULLIN_2"/>
    <property type="match status" value="1"/>
</dbReference>
<dbReference type="InterPro" id="IPR059120">
    <property type="entry name" value="Cullin-like_AB"/>
</dbReference>
<dbReference type="InterPro" id="IPR016159">
    <property type="entry name" value="Cullin_repeat-like_dom_sf"/>
</dbReference>
<dbReference type="WBParaSite" id="PSAMB.scaffold1295size33298.g12169.t1">
    <property type="protein sequence ID" value="PSAMB.scaffold1295size33298.g12169.t1"/>
    <property type="gene ID" value="PSAMB.scaffold1295size33298.g12169"/>
</dbReference>
<dbReference type="InterPro" id="IPR001373">
    <property type="entry name" value="Cullin_N"/>
</dbReference>
<organism evidence="7 8">
    <name type="scientific">Plectus sambesii</name>
    <dbReference type="NCBI Taxonomy" id="2011161"/>
    <lineage>
        <taxon>Eukaryota</taxon>
        <taxon>Metazoa</taxon>
        <taxon>Ecdysozoa</taxon>
        <taxon>Nematoda</taxon>
        <taxon>Chromadorea</taxon>
        <taxon>Plectida</taxon>
        <taxon>Plectina</taxon>
        <taxon>Plectoidea</taxon>
        <taxon>Plectidae</taxon>
        <taxon>Plectus</taxon>
    </lineage>
</organism>
<evidence type="ECO:0000259" key="6">
    <source>
        <dbReference type="PROSITE" id="PS50069"/>
    </source>
</evidence>
<feature type="domain" description="Cullin family profile" evidence="6">
    <location>
        <begin position="585"/>
        <end position="825"/>
    </location>
</feature>
<sequence length="899" mass="103331">MVFNLSSFLMYRPSASGGQTTCSSEKQKSNETAMDDSSSSGDTRLYLEIIWTDLKRGLNQIYIRRTEVGLVRIMELYTHVAVLCTFSDGIQAVGRDRAGTDSSLCTQFVGFELYKKLKGFFKAFVLNVLKEGKDLNGEDMLLYYTKKWDEFRSASKIVNTICEFFNKTWIKSRMDRGNGDIHEIYTLALVTWKQYLCEDMHKNLTNAMLKLIERDRLDESINADIIKAVIQCYVELDAIEFEGVSGSQATCDANVPKVRLYCDNFEKLFLEDTETFYTNAVVDFISSNHFTISQYMRKVHRWLYEEDQCRCAFYLHPSLKEGLTKTCEKVLIVQHLDLYKNGFYNLLIDGNDKDLMRMYSLCSRVNGDLSEVKITYEKHIKEQLSSTVKESDESDMKIDTILVLRRHSNLVERCFLNDPGFVQIVDKTWAAFINKVPARLFREELGELNATQKGYASTCAKKLIAKYIHLVKDEFHSLLIDGKDDDLARMYSLIHSVDDELSVLAVVLENHIEEQGASVIEKCGEDAIKDPKIYVNKILEIHRRYHTLVERSFLDESSFVLAFDKACAAFINKNNVTTMSNSASKSSELLARYCDSRLKKSAKNFKEAELEKLLADVVIVFKYIEDKAVFMKLYGKMLAKRLLSGLSINDKAELSLIEKLERSIVLHGYPHLKKLELEDEIFKLKSMVKDMDLGKELNDAFKEHQNNASIHPNLDFSIMVLDSRAWPLKQTSAFEIPSELVDCTDRFTDFYSQRHKGRILTWLPTMFTGELTTSFFQREYTFTASMEQIALLLMFNDLEEYAIGTLVEKLKWKKEVLVRVVQSLVEFQLLVLVGGESGHKSSSMSVDKEAKEVTPDLPDDAIIRLNLSFSHKKLNVDLSKSVLRTKMRQEQNQTAESFQ</sequence>
<proteinExistence type="inferred from homology"/>
<comment type="similarity">
    <text evidence="1 3 4">Belongs to the cullin family.</text>
</comment>
<dbReference type="InterPro" id="IPR036317">
    <property type="entry name" value="Cullin_homology_sf"/>
</dbReference>
<evidence type="ECO:0000256" key="5">
    <source>
        <dbReference type="SAM" id="MobiDB-lite"/>
    </source>
</evidence>
<dbReference type="SMART" id="SM00182">
    <property type="entry name" value="CULLIN"/>
    <property type="match status" value="1"/>
</dbReference>
<evidence type="ECO:0000313" key="7">
    <source>
        <dbReference type="Proteomes" id="UP000887566"/>
    </source>
</evidence>
<accession>A0A914UVD1</accession>
<evidence type="ECO:0000256" key="4">
    <source>
        <dbReference type="RuleBase" id="RU003829"/>
    </source>
</evidence>
<evidence type="ECO:0000256" key="3">
    <source>
        <dbReference type="PROSITE-ProRule" id="PRU00330"/>
    </source>
</evidence>
<evidence type="ECO:0000256" key="2">
    <source>
        <dbReference type="ARBA" id="ARBA00022786"/>
    </source>
</evidence>
<keyword evidence="7" id="KW-1185">Reference proteome</keyword>
<dbReference type="SUPFAM" id="SSF75632">
    <property type="entry name" value="Cullin homology domain"/>
    <property type="match status" value="1"/>
</dbReference>
<name>A0A914UVD1_9BILA</name>
<dbReference type="AlphaFoldDB" id="A0A914UVD1"/>
<dbReference type="InterPro" id="IPR016158">
    <property type="entry name" value="Cullin_homology"/>
</dbReference>
<dbReference type="Gene3D" id="3.30.230.130">
    <property type="entry name" value="Cullin, Chain C, Domain 2"/>
    <property type="match status" value="1"/>
</dbReference>
<protein>
    <submittedName>
        <fullName evidence="8">Cullin family profile domain-containing protein</fullName>
    </submittedName>
</protein>
<evidence type="ECO:0000256" key="1">
    <source>
        <dbReference type="ARBA" id="ARBA00006019"/>
    </source>
</evidence>
<dbReference type="FunFam" id="1.20.1310.10:FF:000001">
    <property type="entry name" value="Cullin 3"/>
    <property type="match status" value="1"/>
</dbReference>
<dbReference type="PANTHER" id="PTHR11932">
    <property type="entry name" value="CULLIN"/>
    <property type="match status" value="1"/>
</dbReference>
<dbReference type="SUPFAM" id="SSF74788">
    <property type="entry name" value="Cullin repeat-like"/>
    <property type="match status" value="2"/>
</dbReference>
<reference evidence="8" key="1">
    <citation type="submission" date="2022-11" db="UniProtKB">
        <authorList>
            <consortium name="WormBaseParasite"/>
        </authorList>
    </citation>
    <scope>IDENTIFICATION</scope>
</reference>
<dbReference type="FunFam" id="1.20.1310.10:FF:000019">
    <property type="entry name" value="Cullin 1"/>
    <property type="match status" value="1"/>
</dbReference>
<dbReference type="GO" id="GO:0031625">
    <property type="term" value="F:ubiquitin protein ligase binding"/>
    <property type="evidence" value="ECO:0007669"/>
    <property type="project" value="InterPro"/>
</dbReference>
<feature type="region of interest" description="Disordered" evidence="5">
    <location>
        <begin position="14"/>
        <end position="40"/>
    </location>
</feature>
<dbReference type="Pfam" id="PF26557">
    <property type="entry name" value="Cullin_AB"/>
    <property type="match status" value="1"/>
</dbReference>
<dbReference type="Proteomes" id="UP000887566">
    <property type="component" value="Unplaced"/>
</dbReference>